<dbReference type="CDD" id="cd00158">
    <property type="entry name" value="RHOD"/>
    <property type="match status" value="1"/>
</dbReference>
<sequence length="161" mass="17955">MIEYNRPIHQAAIFLVLSSLIGFGSNLVRTDSIPWIAPKLEAVESIDLSSTEPVLVAISLDQAKEFFDNGVLFLDARDEGYYEAGHIKDAMRNGFLMELVFNIEEKQSKNDPLVVYCGDPGCGDSEDLAYDLKESGFMQLYVFKGGWVEWSNASYPSEVGQ</sequence>
<dbReference type="AlphaFoldDB" id="A0A382H8W8"/>
<dbReference type="Pfam" id="PF00581">
    <property type="entry name" value="Rhodanese"/>
    <property type="match status" value="1"/>
</dbReference>
<dbReference type="SMART" id="SM00450">
    <property type="entry name" value="RHOD"/>
    <property type="match status" value="1"/>
</dbReference>
<dbReference type="Gene3D" id="3.40.250.10">
    <property type="entry name" value="Rhodanese-like domain"/>
    <property type="match status" value="1"/>
</dbReference>
<dbReference type="InterPro" id="IPR001763">
    <property type="entry name" value="Rhodanese-like_dom"/>
</dbReference>
<evidence type="ECO:0000313" key="2">
    <source>
        <dbReference type="EMBL" id="SVB83652.1"/>
    </source>
</evidence>
<feature type="domain" description="Rhodanese" evidence="1">
    <location>
        <begin position="67"/>
        <end position="159"/>
    </location>
</feature>
<dbReference type="SUPFAM" id="SSF52821">
    <property type="entry name" value="Rhodanese/Cell cycle control phosphatase"/>
    <property type="match status" value="1"/>
</dbReference>
<protein>
    <recommendedName>
        <fullName evidence="1">Rhodanese domain-containing protein</fullName>
    </recommendedName>
</protein>
<dbReference type="EMBL" id="UINC01059821">
    <property type="protein sequence ID" value="SVB83652.1"/>
    <property type="molecule type" value="Genomic_DNA"/>
</dbReference>
<gene>
    <name evidence="2" type="ORF">METZ01_LOCUS236506</name>
</gene>
<dbReference type="InterPro" id="IPR036873">
    <property type="entry name" value="Rhodanese-like_dom_sf"/>
</dbReference>
<dbReference type="PROSITE" id="PS50206">
    <property type="entry name" value="RHODANESE_3"/>
    <property type="match status" value="1"/>
</dbReference>
<name>A0A382H8W8_9ZZZZ</name>
<proteinExistence type="predicted"/>
<accession>A0A382H8W8</accession>
<organism evidence="2">
    <name type="scientific">marine metagenome</name>
    <dbReference type="NCBI Taxonomy" id="408172"/>
    <lineage>
        <taxon>unclassified sequences</taxon>
        <taxon>metagenomes</taxon>
        <taxon>ecological metagenomes</taxon>
    </lineage>
</organism>
<reference evidence="2" key="1">
    <citation type="submission" date="2018-05" db="EMBL/GenBank/DDBJ databases">
        <authorList>
            <person name="Lanie J.A."/>
            <person name="Ng W.-L."/>
            <person name="Kazmierczak K.M."/>
            <person name="Andrzejewski T.M."/>
            <person name="Davidsen T.M."/>
            <person name="Wayne K.J."/>
            <person name="Tettelin H."/>
            <person name="Glass J.I."/>
            <person name="Rusch D."/>
            <person name="Podicherti R."/>
            <person name="Tsui H.-C.T."/>
            <person name="Winkler M.E."/>
        </authorList>
    </citation>
    <scope>NUCLEOTIDE SEQUENCE</scope>
</reference>
<evidence type="ECO:0000259" key="1">
    <source>
        <dbReference type="PROSITE" id="PS50206"/>
    </source>
</evidence>